<evidence type="ECO:0008006" key="3">
    <source>
        <dbReference type="Google" id="ProtNLM"/>
    </source>
</evidence>
<dbReference type="EMBL" id="JACJHX010000008">
    <property type="protein sequence ID" value="MBA9027633.1"/>
    <property type="molecule type" value="Genomic_DNA"/>
</dbReference>
<dbReference type="InterPro" id="IPR023162">
    <property type="entry name" value="Apc36109-like_dom_sf"/>
</dbReference>
<comment type="caution">
    <text evidence="1">The sequence shown here is derived from an EMBL/GenBank/DDBJ whole genome shotgun (WGS) entry which is preliminary data.</text>
</comment>
<dbReference type="RefSeq" id="WP_182503057.1">
    <property type="nucleotide sequence ID" value="NZ_JACJHX010000008.1"/>
</dbReference>
<sequence length="77" mass="8991">MSKTKRIINKWDPMKLLLHAPDDEYEEEILLINDVLALTSDVNQVANEIKAAFIKMFGYDFKRSYNDCLEIAKKILD</sequence>
<dbReference type="InterPro" id="IPR015053">
    <property type="entry name" value="DUF1871"/>
</dbReference>
<dbReference type="Pfam" id="PF08958">
    <property type="entry name" value="DUF1871"/>
    <property type="match status" value="1"/>
</dbReference>
<dbReference type="Proteomes" id="UP000626697">
    <property type="component" value="Unassembled WGS sequence"/>
</dbReference>
<dbReference type="Gene3D" id="1.10.340.20">
    <property type="entry name" value="Apc36109-like domain"/>
    <property type="match status" value="1"/>
</dbReference>
<accession>A0ABR6CRH9</accession>
<evidence type="ECO:0000313" key="2">
    <source>
        <dbReference type="Proteomes" id="UP000626697"/>
    </source>
</evidence>
<evidence type="ECO:0000313" key="1">
    <source>
        <dbReference type="EMBL" id="MBA9027633.1"/>
    </source>
</evidence>
<reference evidence="1 2" key="1">
    <citation type="submission" date="2020-08" db="EMBL/GenBank/DDBJ databases">
        <title>Genomic Encyclopedia of Type Strains, Phase IV (KMG-IV): sequencing the most valuable type-strain genomes for metagenomic binning, comparative biology and taxonomic classification.</title>
        <authorList>
            <person name="Goeker M."/>
        </authorList>
    </citation>
    <scope>NUCLEOTIDE SEQUENCE [LARGE SCALE GENOMIC DNA]</scope>
    <source>
        <strain evidence="1 2">DSM 105481</strain>
    </source>
</reference>
<gene>
    <name evidence="1" type="ORF">HNP81_002923</name>
</gene>
<name>A0ABR6CRH9_9BACI</name>
<keyword evidence="2" id="KW-1185">Reference proteome</keyword>
<dbReference type="SUPFAM" id="SSF116922">
    <property type="entry name" value="YugE-like"/>
    <property type="match status" value="1"/>
</dbReference>
<organism evidence="1 2">
    <name type="scientific">Peribacillus huizhouensis</name>
    <dbReference type="NCBI Taxonomy" id="1501239"/>
    <lineage>
        <taxon>Bacteria</taxon>
        <taxon>Bacillati</taxon>
        <taxon>Bacillota</taxon>
        <taxon>Bacilli</taxon>
        <taxon>Bacillales</taxon>
        <taxon>Bacillaceae</taxon>
        <taxon>Peribacillus</taxon>
    </lineage>
</organism>
<protein>
    <recommendedName>
        <fullName evidence="3">DUF1871 domain-containing protein</fullName>
    </recommendedName>
</protein>
<proteinExistence type="predicted"/>